<sequence length="116" mass="12961">CNVGNVGYEAAYEACDSDVFHSFFSGHSSSSMNLGVYYSMYIVWTVYFRASNPVDLTFMGHEASELTAKTTGKRVNRDGRIVDLHVLGERGMKRVWNDVKHGLIMLDMVAGVTWGK</sequence>
<dbReference type="RefSeq" id="XP_014148003.1">
    <property type="nucleotide sequence ID" value="XM_014292528.1"/>
</dbReference>
<reference evidence="1 2" key="1">
    <citation type="submission" date="2011-02" db="EMBL/GenBank/DDBJ databases">
        <title>The Genome Sequence of Sphaeroforma arctica JP610.</title>
        <authorList>
            <consortium name="The Broad Institute Genome Sequencing Platform"/>
            <person name="Russ C."/>
            <person name="Cuomo C."/>
            <person name="Young S.K."/>
            <person name="Zeng Q."/>
            <person name="Gargeya S."/>
            <person name="Alvarado L."/>
            <person name="Berlin A."/>
            <person name="Chapman S.B."/>
            <person name="Chen Z."/>
            <person name="Freedman E."/>
            <person name="Gellesch M."/>
            <person name="Goldberg J."/>
            <person name="Griggs A."/>
            <person name="Gujja S."/>
            <person name="Heilman E."/>
            <person name="Heiman D."/>
            <person name="Howarth C."/>
            <person name="Mehta T."/>
            <person name="Neiman D."/>
            <person name="Pearson M."/>
            <person name="Roberts A."/>
            <person name="Saif S."/>
            <person name="Shea T."/>
            <person name="Shenoy N."/>
            <person name="Sisk P."/>
            <person name="Stolte C."/>
            <person name="Sykes S."/>
            <person name="White J."/>
            <person name="Yandava C."/>
            <person name="Burger G."/>
            <person name="Gray M.W."/>
            <person name="Holland P.W.H."/>
            <person name="King N."/>
            <person name="Lang F.B.F."/>
            <person name="Roger A.J."/>
            <person name="Ruiz-Trillo I."/>
            <person name="Haas B."/>
            <person name="Nusbaum C."/>
            <person name="Birren B."/>
        </authorList>
    </citation>
    <scope>NUCLEOTIDE SEQUENCE [LARGE SCALE GENOMIC DNA]</scope>
    <source>
        <strain evidence="1 2">JP610</strain>
    </source>
</reference>
<evidence type="ECO:0000313" key="2">
    <source>
        <dbReference type="Proteomes" id="UP000054560"/>
    </source>
</evidence>
<gene>
    <name evidence="1" type="ORF">SARC_13342</name>
</gene>
<name>A0A0L0FCB9_9EUKA</name>
<proteinExistence type="predicted"/>
<protein>
    <submittedName>
        <fullName evidence="1">Uncharacterized protein</fullName>
    </submittedName>
</protein>
<organism evidence="1 2">
    <name type="scientific">Sphaeroforma arctica JP610</name>
    <dbReference type="NCBI Taxonomy" id="667725"/>
    <lineage>
        <taxon>Eukaryota</taxon>
        <taxon>Ichthyosporea</taxon>
        <taxon>Ichthyophonida</taxon>
        <taxon>Sphaeroforma</taxon>
    </lineage>
</organism>
<dbReference type="GeneID" id="25913846"/>
<keyword evidence="2" id="KW-1185">Reference proteome</keyword>
<dbReference type="EMBL" id="KQ244765">
    <property type="protein sequence ID" value="KNC74101.1"/>
    <property type="molecule type" value="Genomic_DNA"/>
</dbReference>
<dbReference type="AlphaFoldDB" id="A0A0L0FCB9"/>
<feature type="non-terminal residue" evidence="1">
    <location>
        <position position="1"/>
    </location>
</feature>
<dbReference type="Proteomes" id="UP000054560">
    <property type="component" value="Unassembled WGS sequence"/>
</dbReference>
<accession>A0A0L0FCB9</accession>
<evidence type="ECO:0000313" key="1">
    <source>
        <dbReference type="EMBL" id="KNC74101.1"/>
    </source>
</evidence>